<dbReference type="Proteomes" id="UP000596742">
    <property type="component" value="Unassembled WGS sequence"/>
</dbReference>
<dbReference type="EMBL" id="UYJE01003354">
    <property type="protein sequence ID" value="VDI18559.1"/>
    <property type="molecule type" value="Genomic_DNA"/>
</dbReference>
<dbReference type="InterPro" id="IPR001073">
    <property type="entry name" value="C1q_dom"/>
</dbReference>
<name>A0A8B6DHL2_MYTGA</name>
<dbReference type="AlphaFoldDB" id="A0A8B6DHL2"/>
<feature type="chain" id="PRO_5032475916" description="C1q domain-containing protein" evidence="2">
    <location>
        <begin position="24"/>
        <end position="425"/>
    </location>
</feature>
<dbReference type="InterPro" id="IPR008983">
    <property type="entry name" value="Tumour_necrosis_fac-like_dom"/>
</dbReference>
<dbReference type="SUPFAM" id="SSF49842">
    <property type="entry name" value="TNF-like"/>
    <property type="match status" value="1"/>
</dbReference>
<reference evidence="4" key="1">
    <citation type="submission" date="2018-11" db="EMBL/GenBank/DDBJ databases">
        <authorList>
            <person name="Alioto T."/>
            <person name="Alioto T."/>
        </authorList>
    </citation>
    <scope>NUCLEOTIDE SEQUENCE</scope>
</reference>
<keyword evidence="2" id="KW-0732">Signal</keyword>
<evidence type="ECO:0000259" key="3">
    <source>
        <dbReference type="Pfam" id="PF00386"/>
    </source>
</evidence>
<feature type="signal peptide" evidence="2">
    <location>
        <begin position="1"/>
        <end position="23"/>
    </location>
</feature>
<proteinExistence type="predicted"/>
<gene>
    <name evidence="4" type="ORF">MGAL_10B026985</name>
</gene>
<dbReference type="Pfam" id="PF00386">
    <property type="entry name" value="C1q"/>
    <property type="match status" value="1"/>
</dbReference>
<evidence type="ECO:0000313" key="5">
    <source>
        <dbReference type="Proteomes" id="UP000596742"/>
    </source>
</evidence>
<protein>
    <recommendedName>
        <fullName evidence="3">C1q domain-containing protein</fullName>
    </recommendedName>
</protein>
<accession>A0A8B6DHL2</accession>
<dbReference type="OrthoDB" id="6071768at2759"/>
<feature type="domain" description="C1q" evidence="3">
    <location>
        <begin position="312"/>
        <end position="410"/>
    </location>
</feature>
<keyword evidence="1" id="KW-0175">Coiled coil</keyword>
<evidence type="ECO:0000313" key="4">
    <source>
        <dbReference type="EMBL" id="VDI18559.1"/>
    </source>
</evidence>
<comment type="caution">
    <text evidence="4">The sequence shown here is derived from an EMBL/GenBank/DDBJ whole genome shotgun (WGS) entry which is preliminary data.</text>
</comment>
<feature type="coiled-coil region" evidence="1">
    <location>
        <begin position="96"/>
        <end position="180"/>
    </location>
</feature>
<dbReference type="Gene3D" id="2.60.120.40">
    <property type="match status" value="1"/>
</dbReference>
<keyword evidence="5" id="KW-1185">Reference proteome</keyword>
<organism evidence="4 5">
    <name type="scientific">Mytilus galloprovincialis</name>
    <name type="common">Mediterranean mussel</name>
    <dbReference type="NCBI Taxonomy" id="29158"/>
    <lineage>
        <taxon>Eukaryota</taxon>
        <taxon>Metazoa</taxon>
        <taxon>Spiralia</taxon>
        <taxon>Lophotrochozoa</taxon>
        <taxon>Mollusca</taxon>
        <taxon>Bivalvia</taxon>
        <taxon>Autobranchia</taxon>
        <taxon>Pteriomorphia</taxon>
        <taxon>Mytilida</taxon>
        <taxon>Mytiloidea</taxon>
        <taxon>Mytilidae</taxon>
        <taxon>Mytilinae</taxon>
        <taxon>Mytilus</taxon>
    </lineage>
</organism>
<evidence type="ECO:0000256" key="2">
    <source>
        <dbReference type="SAM" id="SignalP"/>
    </source>
</evidence>
<sequence length="425" mass="48744">MLMMLSVYLVLLLSAFLLEPNNQQNSTGGQLVSDNHYLTLAKFIESQKQQHRDLEALRNSMDDTISVLTSQLQKKFIDLEVKLRENYKQNETCWTFDELEKKILELENNYTNVLNDLKIANDKNVKMTIEITSLKNKTQYIDARIGFVEQLKNIQPLKDLQSMKQQIQTIDSQTAKLNQNQFARNQDFLALYNLTTVRFVNAELRIQTLENFKNFSNFNTKSLQEDLLALYNQTSVHFVKTENRLQHIDNFENVLLNNTRIIEDRVKNLEAYKTVALNNTNRLNTKSETLQTQISNNNRKVAVSACEAVDQSKKSGYIVKFDNVKASIGITDISLFTSSGKFKCENEGLYIVSVSLTTYNTGIHYGIVLNGKLYTQIKEYNNGVNYQGATTTVIVNLHPNDLLWVQITADMYVSGIYSCITIVMI</sequence>
<evidence type="ECO:0000256" key="1">
    <source>
        <dbReference type="SAM" id="Coils"/>
    </source>
</evidence>